<dbReference type="Pfam" id="PF13432">
    <property type="entry name" value="TPR_16"/>
    <property type="match status" value="2"/>
</dbReference>
<evidence type="ECO:0000256" key="2">
    <source>
        <dbReference type="ARBA" id="ARBA00022803"/>
    </source>
</evidence>
<name>A0A1I2DEZ7_9RHOB</name>
<feature type="repeat" description="TPR" evidence="3">
    <location>
        <begin position="675"/>
        <end position="708"/>
    </location>
</feature>
<dbReference type="AlphaFoldDB" id="A0A1I2DEZ7"/>
<dbReference type="EMBL" id="FOMS01000016">
    <property type="protein sequence ID" value="SFE78530.1"/>
    <property type="molecule type" value="Genomic_DNA"/>
</dbReference>
<dbReference type="OrthoDB" id="7637125at2"/>
<protein>
    <submittedName>
        <fullName evidence="4">Tetratricopeptide repeat-containing protein</fullName>
    </submittedName>
</protein>
<dbReference type="PROSITE" id="PS50005">
    <property type="entry name" value="TPR"/>
    <property type="match status" value="1"/>
</dbReference>
<dbReference type="SUPFAM" id="SSF48452">
    <property type="entry name" value="TPR-like"/>
    <property type="match status" value="3"/>
</dbReference>
<evidence type="ECO:0000313" key="5">
    <source>
        <dbReference type="Proteomes" id="UP000325289"/>
    </source>
</evidence>
<dbReference type="PANTHER" id="PTHR45586:SF1">
    <property type="entry name" value="LIPOPOLYSACCHARIDE ASSEMBLY PROTEIN B"/>
    <property type="match status" value="1"/>
</dbReference>
<dbReference type="InterPro" id="IPR051012">
    <property type="entry name" value="CellSynth/LPSAsmb/PSIAsmb"/>
</dbReference>
<organism evidence="4 5">
    <name type="scientific">Roseivivax sediminis</name>
    <dbReference type="NCBI Taxonomy" id="936889"/>
    <lineage>
        <taxon>Bacteria</taxon>
        <taxon>Pseudomonadati</taxon>
        <taxon>Pseudomonadota</taxon>
        <taxon>Alphaproteobacteria</taxon>
        <taxon>Rhodobacterales</taxon>
        <taxon>Roseobacteraceae</taxon>
        <taxon>Roseivivax</taxon>
    </lineage>
</organism>
<dbReference type="PANTHER" id="PTHR45586">
    <property type="entry name" value="TPR REPEAT-CONTAINING PROTEIN PA4667"/>
    <property type="match status" value="1"/>
</dbReference>
<reference evidence="4 5" key="1">
    <citation type="submission" date="2016-10" db="EMBL/GenBank/DDBJ databases">
        <authorList>
            <person name="Varghese N."/>
            <person name="Submissions S."/>
        </authorList>
    </citation>
    <scope>NUCLEOTIDE SEQUENCE [LARGE SCALE GENOMIC DNA]</scope>
    <source>
        <strain evidence="5">YIM D21,KCTC 23444,ACCC 10710</strain>
    </source>
</reference>
<gene>
    <name evidence="4" type="ORF">SAMN04515678_11665</name>
</gene>
<dbReference type="Proteomes" id="UP000325289">
    <property type="component" value="Unassembled WGS sequence"/>
</dbReference>
<keyword evidence="2 3" id="KW-0802">TPR repeat</keyword>
<dbReference type="InterPro" id="IPR019734">
    <property type="entry name" value="TPR_rpt"/>
</dbReference>
<dbReference type="Gene3D" id="1.25.40.10">
    <property type="entry name" value="Tetratricopeptide repeat domain"/>
    <property type="match status" value="3"/>
</dbReference>
<keyword evidence="5" id="KW-1185">Reference proteome</keyword>
<dbReference type="SMART" id="SM00028">
    <property type="entry name" value="TPR"/>
    <property type="match status" value="6"/>
</dbReference>
<proteinExistence type="predicted"/>
<evidence type="ECO:0000313" key="4">
    <source>
        <dbReference type="EMBL" id="SFE78530.1"/>
    </source>
</evidence>
<accession>A0A1I2DEZ7</accession>
<dbReference type="InterPro" id="IPR011990">
    <property type="entry name" value="TPR-like_helical_dom_sf"/>
</dbReference>
<sequence length="833" mass="90817">MQLRSPNRTREIGVAPTRTLCARTAFHAFKLNQNRTLAAVLVGFSALALMGCKSEEARAVEHLQRAATLLQDGEEMRAAIEFRNALDLAPDNVAARLDYANLLLALGDTAKAERELAWISESHPDLRSPQLLLADLEMERSDWQAARKRLETVEKRHGSDDEIALRAVIVEYATGNDDSARLESHKQLLEYPDTLPGLALKHAAISDGHARTGDYAAALAAVEQGLSAEPDNLKLLLGRLQLLYKLDDRAAITEQLQRMVAMHPELRQVLVAWHIETGELDQAEHLLRTSPDIDDVPAQAALLRFLAQYRDPQFALDEIDGLIGKAGNTAALRGLRATLAFETGAEAEAIAQVRALLDEADADDPMSDMRFILARMLDAVGERRAASEQLDILIHASPRHADGLLLRGRWYLEAARAAPAIRHGRTVLSMRPNDPAALALLADAHALAGDEALSTEMRGLAFRTSGHAPEEALSYADHLDRIGQVTAAVDILTASLAHHDKEIGLLDRLGSLYMRRGEEERATDMAQRLRALGSQSAIRSADLIELERIAKSGTVDNALRYLDGHVNTSGDSLFGHVALVRAYLIADRLDLARRTLDVGLRRVPDHPVLLAVHAQLLAAEGDPEGAVNVYMDLIERSDTPGRLWQEVIDIRRRQGDPKKIESAIRAARAAVPDTAEITWEQARHLVETGRPAEAIEVYRRLLETHPDNLPVRNNLASLLAASEEPGALDEAAALAAPLAETDVPQFLDTFGNVSYRLGKLDAATKALSRAAARLPGDFQVQMNAADAHAAAGETEAAGGYYRAAMTVSAEDPDQRARAEQALLALEGREGYAN</sequence>
<keyword evidence="1" id="KW-0677">Repeat</keyword>
<dbReference type="Pfam" id="PF14559">
    <property type="entry name" value="TPR_19"/>
    <property type="match status" value="1"/>
</dbReference>
<dbReference type="RefSeq" id="WP_149758231.1">
    <property type="nucleotide sequence ID" value="NZ_FOMS01000016.1"/>
</dbReference>
<evidence type="ECO:0000256" key="1">
    <source>
        <dbReference type="ARBA" id="ARBA00022737"/>
    </source>
</evidence>
<evidence type="ECO:0000256" key="3">
    <source>
        <dbReference type="PROSITE-ProRule" id="PRU00339"/>
    </source>
</evidence>